<gene>
    <name evidence="1" type="ORF">LCGC14_2766660</name>
</gene>
<sequence length="130" mass="14552">MSDKRYIAYNSECLLTLEDAQQVARELGGKVKVYDASEMAAPNYRLLVEWIASDVRLHRSHCATFSQRPISRTSGECSCDLAPALKADLDPLVREDEVDAKRVLTSDDAVYEAVALLDVLLRVVDRDVHD</sequence>
<dbReference type="AlphaFoldDB" id="A0A0F9B634"/>
<reference evidence="1" key="1">
    <citation type="journal article" date="2015" name="Nature">
        <title>Complex archaea that bridge the gap between prokaryotes and eukaryotes.</title>
        <authorList>
            <person name="Spang A."/>
            <person name="Saw J.H."/>
            <person name="Jorgensen S.L."/>
            <person name="Zaremba-Niedzwiedzka K."/>
            <person name="Martijn J."/>
            <person name="Lind A.E."/>
            <person name="van Eijk R."/>
            <person name="Schleper C."/>
            <person name="Guy L."/>
            <person name="Ettema T.J."/>
        </authorList>
    </citation>
    <scope>NUCLEOTIDE SEQUENCE</scope>
</reference>
<feature type="non-terminal residue" evidence="1">
    <location>
        <position position="130"/>
    </location>
</feature>
<proteinExistence type="predicted"/>
<organism evidence="1">
    <name type="scientific">marine sediment metagenome</name>
    <dbReference type="NCBI Taxonomy" id="412755"/>
    <lineage>
        <taxon>unclassified sequences</taxon>
        <taxon>metagenomes</taxon>
        <taxon>ecological metagenomes</taxon>
    </lineage>
</organism>
<protein>
    <submittedName>
        <fullName evidence="1">Uncharacterized protein</fullName>
    </submittedName>
</protein>
<accession>A0A0F9B634</accession>
<comment type="caution">
    <text evidence="1">The sequence shown here is derived from an EMBL/GenBank/DDBJ whole genome shotgun (WGS) entry which is preliminary data.</text>
</comment>
<evidence type="ECO:0000313" key="1">
    <source>
        <dbReference type="EMBL" id="KKK86094.1"/>
    </source>
</evidence>
<name>A0A0F9B634_9ZZZZ</name>
<dbReference type="EMBL" id="LAZR01051008">
    <property type="protein sequence ID" value="KKK86094.1"/>
    <property type="molecule type" value="Genomic_DNA"/>
</dbReference>